<keyword evidence="2" id="KW-1185">Reference proteome</keyword>
<evidence type="ECO:0008006" key="3">
    <source>
        <dbReference type="Google" id="ProtNLM"/>
    </source>
</evidence>
<name>A0ABS3VWM9_MICEH</name>
<protein>
    <recommendedName>
        <fullName evidence="3">Excreted virulence factor EspC, type VII ESX diderm</fullName>
    </recommendedName>
</protein>
<evidence type="ECO:0000313" key="2">
    <source>
        <dbReference type="Proteomes" id="UP000823521"/>
    </source>
</evidence>
<dbReference type="EMBL" id="WVUH01000244">
    <property type="protein sequence ID" value="MBO4208940.1"/>
    <property type="molecule type" value="Genomic_DNA"/>
</dbReference>
<gene>
    <name evidence="1" type="ORF">GSF22_23470</name>
</gene>
<proteinExistence type="predicted"/>
<dbReference type="Proteomes" id="UP000823521">
    <property type="component" value="Unassembled WGS sequence"/>
</dbReference>
<reference evidence="1 2" key="1">
    <citation type="submission" date="2019-12" db="EMBL/GenBank/DDBJ databases">
        <title>Whole genome sequencing of endophytic Actinobacterium Micromonospora sp. MPMI6T.</title>
        <authorList>
            <person name="Evv R."/>
            <person name="Podile A.R."/>
        </authorList>
    </citation>
    <scope>NUCLEOTIDE SEQUENCE [LARGE SCALE GENOMIC DNA]</scope>
    <source>
        <strain evidence="1 2">MPMI6</strain>
    </source>
</reference>
<dbReference type="RefSeq" id="WP_208815916.1">
    <property type="nucleotide sequence ID" value="NZ_WVUH01000244.1"/>
</dbReference>
<accession>A0ABS3VWM9</accession>
<evidence type="ECO:0000313" key="1">
    <source>
        <dbReference type="EMBL" id="MBO4208940.1"/>
    </source>
</evidence>
<comment type="caution">
    <text evidence="1">The sequence shown here is derived from an EMBL/GenBank/DDBJ whole genome shotgun (WGS) entry which is preliminary data.</text>
</comment>
<sequence length="118" mass="12632">MGTYFEIDGDPNQVAATGSVLRAMAESLRAKSQGALGQINGIEGERPWGADKYGQAFESTYRQVPEGGDTPFSDTVKDGLGRGGEQLQRASGGVVRAMNDYQGVEAENEAGIRRSYRV</sequence>
<organism evidence="1 2">
    <name type="scientific">Micromonospora echinofusca</name>
    <dbReference type="NCBI Taxonomy" id="47858"/>
    <lineage>
        <taxon>Bacteria</taxon>
        <taxon>Bacillati</taxon>
        <taxon>Actinomycetota</taxon>
        <taxon>Actinomycetes</taxon>
        <taxon>Micromonosporales</taxon>
        <taxon>Micromonosporaceae</taxon>
        <taxon>Micromonospora</taxon>
    </lineage>
</organism>